<name>A0A3A4ZLA5_UNCKA</name>
<keyword evidence="3" id="KW-0269">Exonuclease</keyword>
<dbReference type="Proteomes" id="UP000265540">
    <property type="component" value="Unassembled WGS sequence"/>
</dbReference>
<protein>
    <submittedName>
        <fullName evidence="6">Ribonuclease J</fullName>
    </submittedName>
</protein>
<dbReference type="Pfam" id="PF00753">
    <property type="entry name" value="Lactamase_B"/>
    <property type="match status" value="1"/>
</dbReference>
<dbReference type="PANTHER" id="PTHR43694:SF1">
    <property type="entry name" value="RIBONUCLEASE J"/>
    <property type="match status" value="1"/>
</dbReference>
<dbReference type="SUPFAM" id="SSF56281">
    <property type="entry name" value="Metallo-hydrolase/oxidoreductase"/>
    <property type="match status" value="1"/>
</dbReference>
<keyword evidence="3" id="KW-0378">Hydrolase</keyword>
<dbReference type="InterPro" id="IPR042173">
    <property type="entry name" value="RNase_J_2"/>
</dbReference>
<evidence type="ECO:0000313" key="6">
    <source>
        <dbReference type="EMBL" id="RJR27480.1"/>
    </source>
</evidence>
<evidence type="ECO:0000259" key="5">
    <source>
        <dbReference type="SMART" id="SM00849"/>
    </source>
</evidence>
<dbReference type="InterPro" id="IPR004613">
    <property type="entry name" value="RNase_J"/>
</dbReference>
<dbReference type="NCBIfam" id="TIGR00649">
    <property type="entry name" value="MG423"/>
    <property type="match status" value="1"/>
</dbReference>
<feature type="domain" description="Metallo-beta-lactamase" evidence="5">
    <location>
        <begin position="33"/>
        <end position="232"/>
    </location>
</feature>
<evidence type="ECO:0000256" key="3">
    <source>
        <dbReference type="ARBA" id="ARBA00022839"/>
    </source>
</evidence>
<dbReference type="GO" id="GO:0046872">
    <property type="term" value="F:metal ion binding"/>
    <property type="evidence" value="ECO:0007669"/>
    <property type="project" value="InterPro"/>
</dbReference>
<keyword evidence="4" id="KW-0694">RNA-binding</keyword>
<dbReference type="AlphaFoldDB" id="A0A3A4ZLA5"/>
<comment type="caution">
    <text evidence="6">The sequence shown here is derived from an EMBL/GenBank/DDBJ whole genome shotgun (WGS) entry which is preliminary data.</text>
</comment>
<evidence type="ECO:0000313" key="7">
    <source>
        <dbReference type="Proteomes" id="UP000265540"/>
    </source>
</evidence>
<dbReference type="Pfam" id="PF22505">
    <property type="entry name" value="RNase_J_b_CASP"/>
    <property type="match status" value="1"/>
</dbReference>
<dbReference type="Gene3D" id="3.10.20.580">
    <property type="match status" value="1"/>
</dbReference>
<dbReference type="InterPro" id="IPR001279">
    <property type="entry name" value="Metallo-B-lactamas"/>
</dbReference>
<dbReference type="InterPro" id="IPR036866">
    <property type="entry name" value="RibonucZ/Hydroxyglut_hydro"/>
</dbReference>
<sequence length="573" mass="63963">MNEENKVNTIYSDGTNRDASLKIIKLGSDVGATKNMTVYETANDIIIVDCGIGFPDSELFGVDVVIPDVTYLLDRKHKLRGLFVTHAHEDHLGAIPYVIDDLDVPIYTSKLVQGFIKERLKDKYQKAQVENVSFNLITPDTEEIVLGDFKVKAFGVNHSVPFGMGFAIKTPQGTVLHIADYKIDFTPVLDKPIELGKIARYGDEGVLCLLSDCLGVTAEGFTKSEKALNETFGNFFEKAEGRQIFVTTISSNISRMHQIISAALKHNRKIVFSGRSIEQSSRVSRELGYLSFEDSNFITEKEAMNYKQDSLVYIIAGCYGQSGSGLERLSRGEHGSITLEDNALVIFSADPNPPGVQEPVERLLHNLTVAGSEVIYSEIQDNLHVSGHGLKGDITTITALSKAKYYIPIGGTAAKQRAYTNMVRDLGIDRSRVFELLEGEVLEFRNGEAKLGEKVEVKPVYIDGRYRNELSPVVVKDREQLSEEGVFVAVIPVDSSGKLFPEKVEIVTRGFIYVKDSQALMDRSRKYITDKLKKFSNEKDWNSVRRKLEKDIDKFLFKETGRAPLIIVHTIVV</sequence>
<evidence type="ECO:0000256" key="4">
    <source>
        <dbReference type="ARBA" id="ARBA00022884"/>
    </source>
</evidence>
<dbReference type="Gene3D" id="3.40.50.10710">
    <property type="entry name" value="Metallo-hydrolase/oxidoreductase"/>
    <property type="match status" value="1"/>
</dbReference>
<evidence type="ECO:0000256" key="1">
    <source>
        <dbReference type="ARBA" id="ARBA00022490"/>
    </source>
</evidence>
<dbReference type="GO" id="GO:0003723">
    <property type="term" value="F:RNA binding"/>
    <property type="evidence" value="ECO:0007669"/>
    <property type="project" value="UniProtKB-KW"/>
</dbReference>
<keyword evidence="1" id="KW-0963">Cytoplasm</keyword>
<dbReference type="SMART" id="SM00849">
    <property type="entry name" value="Lactamase_B"/>
    <property type="match status" value="1"/>
</dbReference>
<dbReference type="PANTHER" id="PTHR43694">
    <property type="entry name" value="RIBONUCLEASE J"/>
    <property type="match status" value="1"/>
</dbReference>
<dbReference type="Pfam" id="PF17770">
    <property type="entry name" value="RNase_J_C"/>
    <property type="match status" value="1"/>
</dbReference>
<dbReference type="Gene3D" id="3.60.15.10">
    <property type="entry name" value="Ribonuclease Z/Hydroxyacylglutathione hydrolase-like"/>
    <property type="match status" value="1"/>
</dbReference>
<proteinExistence type="predicted"/>
<dbReference type="InterPro" id="IPR041636">
    <property type="entry name" value="RNase_J_C"/>
</dbReference>
<organism evidence="6 7">
    <name type="scientific">candidate division WWE3 bacterium</name>
    <dbReference type="NCBI Taxonomy" id="2053526"/>
    <lineage>
        <taxon>Bacteria</taxon>
        <taxon>Katanobacteria</taxon>
    </lineage>
</organism>
<dbReference type="GO" id="GO:0004527">
    <property type="term" value="F:exonuclease activity"/>
    <property type="evidence" value="ECO:0007669"/>
    <property type="project" value="UniProtKB-KW"/>
</dbReference>
<accession>A0A3A4ZLA5</accession>
<keyword evidence="2" id="KW-0540">Nuclease</keyword>
<dbReference type="CDD" id="cd07714">
    <property type="entry name" value="RNaseJ_MBL-fold"/>
    <property type="match status" value="1"/>
</dbReference>
<evidence type="ECO:0000256" key="2">
    <source>
        <dbReference type="ARBA" id="ARBA00022722"/>
    </source>
</evidence>
<gene>
    <name evidence="6" type="ORF">C4561_02175</name>
</gene>
<dbReference type="EMBL" id="QZJF01000011">
    <property type="protein sequence ID" value="RJR27480.1"/>
    <property type="molecule type" value="Genomic_DNA"/>
</dbReference>
<dbReference type="InterPro" id="IPR055132">
    <property type="entry name" value="RNase_J_b_CASP"/>
</dbReference>
<reference evidence="6 7" key="1">
    <citation type="journal article" date="2017" name="ISME J.">
        <title>Energy and carbon metabolisms in a deep terrestrial subsurface fluid microbial community.</title>
        <authorList>
            <person name="Momper L."/>
            <person name="Jungbluth S.P."/>
            <person name="Lee M.D."/>
            <person name="Amend J.P."/>
        </authorList>
    </citation>
    <scope>NUCLEOTIDE SEQUENCE [LARGE SCALE GENOMIC DNA]</scope>
    <source>
        <strain evidence="6">SURF_46</strain>
    </source>
</reference>